<reference evidence="1 2" key="1">
    <citation type="submission" date="2020-07" db="EMBL/GenBank/DDBJ databases">
        <title>Genomic characterization of Flavobacterium psychrophilum strains.</title>
        <authorList>
            <person name="Castillo D."/>
            <person name="Jorgensen J."/>
            <person name="Middelboe M."/>
        </authorList>
    </citation>
    <scope>NUCLEOTIDE SEQUENCE [LARGE SCALE GENOMIC DNA]</scope>
    <source>
        <strain evidence="1 2">FPS-R7</strain>
    </source>
</reference>
<protein>
    <submittedName>
        <fullName evidence="1">(2Fe-2S) ferredoxin domain-containing protein</fullName>
    </submittedName>
</protein>
<dbReference type="Proteomes" id="UP000596329">
    <property type="component" value="Chromosome"/>
</dbReference>
<organism evidence="1 2">
    <name type="scientific">Flavobacterium psychrophilum</name>
    <dbReference type="NCBI Taxonomy" id="96345"/>
    <lineage>
        <taxon>Bacteria</taxon>
        <taxon>Pseudomonadati</taxon>
        <taxon>Bacteroidota</taxon>
        <taxon>Flavobacteriia</taxon>
        <taxon>Flavobacteriales</taxon>
        <taxon>Flavobacteriaceae</taxon>
        <taxon>Flavobacterium</taxon>
    </lineage>
</organism>
<dbReference type="GeneID" id="66552032"/>
<dbReference type="EMBL" id="CP059075">
    <property type="protein sequence ID" value="QRE05269.1"/>
    <property type="molecule type" value="Genomic_DNA"/>
</dbReference>
<dbReference type="SUPFAM" id="SSF52833">
    <property type="entry name" value="Thioredoxin-like"/>
    <property type="match status" value="1"/>
</dbReference>
<name>A0A8G2LAB0_FLAPS</name>
<dbReference type="InterPro" id="IPR036249">
    <property type="entry name" value="Thioredoxin-like_sf"/>
</dbReference>
<evidence type="ECO:0000313" key="2">
    <source>
        <dbReference type="Proteomes" id="UP000596329"/>
    </source>
</evidence>
<sequence>MSTVEFPKKALFICNGSKCGKHKEIKKQFKSSIKEGGLHKTIEIFKIECSGRCKYAPIVYAQPQNNWYENVDLEKAKKIIEKM</sequence>
<dbReference type="CDD" id="cd02980">
    <property type="entry name" value="TRX_Fd_family"/>
    <property type="match status" value="1"/>
</dbReference>
<dbReference type="OMA" id="GSKCGKH"/>
<dbReference type="AlphaFoldDB" id="A0A8G2LAB0"/>
<accession>A0A8G2LAB0</accession>
<dbReference type="Pfam" id="PF01257">
    <property type="entry name" value="2Fe-2S_thioredx"/>
    <property type="match status" value="1"/>
</dbReference>
<dbReference type="RefSeq" id="WP_011963889.1">
    <property type="nucleotide sequence ID" value="NZ_BCNG01000002.1"/>
</dbReference>
<proteinExistence type="predicted"/>
<dbReference type="KEGG" id="fpw:IA04_08580"/>
<evidence type="ECO:0000313" key="1">
    <source>
        <dbReference type="EMBL" id="QRE05269.1"/>
    </source>
</evidence>
<dbReference type="KEGG" id="fpq:IB65_08865"/>
<dbReference type="Gene3D" id="3.40.30.10">
    <property type="entry name" value="Glutaredoxin"/>
    <property type="match status" value="1"/>
</dbReference>
<dbReference type="KEGG" id="fpv:IA03_08645"/>
<gene>
    <name evidence="1" type="ORF">H0H26_06700</name>
</gene>
<dbReference type="KEGG" id="fpk:IA06_08585"/>